<dbReference type="AlphaFoldDB" id="A0AAN8ES76"/>
<dbReference type="Proteomes" id="UP001316803">
    <property type="component" value="Unassembled WGS sequence"/>
</dbReference>
<keyword evidence="4" id="KW-1185">Reference proteome</keyword>
<evidence type="ECO:0000313" key="4">
    <source>
        <dbReference type="Proteomes" id="UP001316803"/>
    </source>
</evidence>
<organism evidence="3 4">
    <name type="scientific">Knufia fluminis</name>
    <dbReference type="NCBI Taxonomy" id="191047"/>
    <lineage>
        <taxon>Eukaryota</taxon>
        <taxon>Fungi</taxon>
        <taxon>Dikarya</taxon>
        <taxon>Ascomycota</taxon>
        <taxon>Pezizomycotina</taxon>
        <taxon>Eurotiomycetes</taxon>
        <taxon>Chaetothyriomycetidae</taxon>
        <taxon>Chaetothyriales</taxon>
        <taxon>Trichomeriaceae</taxon>
        <taxon>Knufia</taxon>
    </lineage>
</organism>
<comment type="caution">
    <text evidence="3">The sequence shown here is derived from an EMBL/GenBank/DDBJ whole genome shotgun (WGS) entry which is preliminary data.</text>
</comment>
<evidence type="ECO:0000259" key="2">
    <source>
        <dbReference type="Pfam" id="PF12417"/>
    </source>
</evidence>
<sequence>MASPPEPNDDTASNNGPTFTEIGRGTFGIIFTDPTSTSPSRHHNRILKRTLVPNVDPRGWLEQDAYWHERMYDVFRRASNVHSKSGSELGLGINLPSLPEYYGVHRSTSQFWRENAGVGWRVTGSDNGVLHTNPDLEDIRGRMDYAIPSSLLCAQRIPPIEHATRSALLTAFFPDMPADIRRTTLESKWNWGCLLRVYFGEDSDNHNLTSQIRTRVRRSGTESDEGGDVSIPNLRNFPLSRDRLMRALAGEGYEDVIKSMAAAMATLHWEVGCDGRDCEFVFGGGQPTSDPTRSSAHSSDDADSKANGDSKRGKSKSKSRTFKLFGQHEVQMWLLDFNQVSAITRDEAGVSKAVLGLLENDPYFPKPGQGRVGKDWEVFKGEYLFISKMILERGRDGNGNGEEGEAEGQSADVSKLPESLMREVERRHGLNDYQRLFGSDEPSGTYGGTSLLQSVLGYLY</sequence>
<evidence type="ECO:0000256" key="1">
    <source>
        <dbReference type="SAM" id="MobiDB-lite"/>
    </source>
</evidence>
<dbReference type="PANTHER" id="PTHR40780">
    <property type="entry name" value="DUF3669 DOMAIN-CONTAINING PROTEIN"/>
    <property type="match status" value="1"/>
</dbReference>
<proteinExistence type="predicted"/>
<reference evidence="3 4" key="1">
    <citation type="submission" date="2022-12" db="EMBL/GenBank/DDBJ databases">
        <title>Genomic features and morphological characterization of a novel Knufia sp. strain isolated from spacecraft assembly facility.</title>
        <authorList>
            <person name="Teixeira M."/>
            <person name="Chander A.M."/>
            <person name="Stajich J.E."/>
            <person name="Venkateswaran K."/>
        </authorList>
    </citation>
    <scope>NUCLEOTIDE SEQUENCE [LARGE SCALE GENOMIC DNA]</scope>
    <source>
        <strain evidence="3 4">FJI-L2-BK-P2</strain>
    </source>
</reference>
<feature type="region of interest" description="Disordered" evidence="1">
    <location>
        <begin position="284"/>
        <end position="320"/>
    </location>
</feature>
<evidence type="ECO:0000313" key="3">
    <source>
        <dbReference type="EMBL" id="KAK5951028.1"/>
    </source>
</evidence>
<dbReference type="InterPro" id="IPR022137">
    <property type="entry name" value="Znf_prot_DUF3669"/>
</dbReference>
<feature type="compositionally biased region" description="Basic and acidic residues" evidence="1">
    <location>
        <begin position="298"/>
        <end position="312"/>
    </location>
</feature>
<dbReference type="Pfam" id="PF12417">
    <property type="entry name" value="DUF3669"/>
    <property type="match status" value="1"/>
</dbReference>
<feature type="domain" description="DUF3669" evidence="2">
    <location>
        <begin position="332"/>
        <end position="393"/>
    </location>
</feature>
<protein>
    <recommendedName>
        <fullName evidence="2">DUF3669 domain-containing protein</fullName>
    </recommendedName>
</protein>
<accession>A0AAN8ES76</accession>
<dbReference type="EMBL" id="JAKLMC020000022">
    <property type="protein sequence ID" value="KAK5951028.1"/>
    <property type="molecule type" value="Genomic_DNA"/>
</dbReference>
<name>A0AAN8ES76_9EURO</name>
<gene>
    <name evidence="3" type="ORF">OHC33_007781</name>
</gene>
<dbReference type="PANTHER" id="PTHR40780:SF2">
    <property type="entry name" value="DUF3669 DOMAIN-CONTAINING PROTEIN"/>
    <property type="match status" value="1"/>
</dbReference>